<keyword evidence="1" id="KW-0732">Signal</keyword>
<accession>A0A370I6Z3</accession>
<dbReference type="Pfam" id="PF26059">
    <property type="entry name" value="DUF8020"/>
    <property type="match status" value="1"/>
</dbReference>
<feature type="domain" description="DUF8020" evidence="2">
    <location>
        <begin position="44"/>
        <end position="118"/>
    </location>
</feature>
<dbReference type="InterPro" id="IPR058333">
    <property type="entry name" value="DUF8020"/>
</dbReference>
<organism evidence="3 4">
    <name type="scientific">Nocardia pseudobrasiliensis</name>
    <dbReference type="NCBI Taxonomy" id="45979"/>
    <lineage>
        <taxon>Bacteria</taxon>
        <taxon>Bacillati</taxon>
        <taxon>Actinomycetota</taxon>
        <taxon>Actinomycetes</taxon>
        <taxon>Mycobacteriales</taxon>
        <taxon>Nocardiaceae</taxon>
        <taxon>Nocardia</taxon>
    </lineage>
</organism>
<evidence type="ECO:0000313" key="3">
    <source>
        <dbReference type="EMBL" id="RDI66503.1"/>
    </source>
</evidence>
<feature type="signal peptide" evidence="1">
    <location>
        <begin position="1"/>
        <end position="26"/>
    </location>
</feature>
<feature type="chain" id="PRO_5016944076" description="DUF8020 domain-containing protein" evidence="1">
    <location>
        <begin position="27"/>
        <end position="217"/>
    </location>
</feature>
<reference evidence="3 4" key="1">
    <citation type="submission" date="2018-07" db="EMBL/GenBank/DDBJ databases">
        <title>Genomic Encyclopedia of Type Strains, Phase IV (KMG-IV): sequencing the most valuable type-strain genomes for metagenomic binning, comparative biology and taxonomic classification.</title>
        <authorList>
            <person name="Goeker M."/>
        </authorList>
    </citation>
    <scope>NUCLEOTIDE SEQUENCE [LARGE SCALE GENOMIC DNA]</scope>
    <source>
        <strain evidence="3 4">DSM 44290</strain>
    </source>
</reference>
<protein>
    <recommendedName>
        <fullName evidence="2">DUF8020 domain-containing protein</fullName>
    </recommendedName>
</protein>
<evidence type="ECO:0000313" key="4">
    <source>
        <dbReference type="Proteomes" id="UP000254869"/>
    </source>
</evidence>
<proteinExistence type="predicted"/>
<gene>
    <name evidence="3" type="ORF">DFR76_104253</name>
</gene>
<dbReference type="AlphaFoldDB" id="A0A370I6Z3"/>
<keyword evidence="4" id="KW-1185">Reference proteome</keyword>
<comment type="caution">
    <text evidence="3">The sequence shown here is derived from an EMBL/GenBank/DDBJ whole genome shotgun (WGS) entry which is preliminary data.</text>
</comment>
<evidence type="ECO:0000259" key="2">
    <source>
        <dbReference type="Pfam" id="PF26059"/>
    </source>
</evidence>
<evidence type="ECO:0000256" key="1">
    <source>
        <dbReference type="SAM" id="SignalP"/>
    </source>
</evidence>
<dbReference type="EMBL" id="QQBC01000004">
    <property type="protein sequence ID" value="RDI66503.1"/>
    <property type="molecule type" value="Genomic_DNA"/>
</dbReference>
<sequence>MRIAKIVAVAGLCVSVAAGVTGVAGAQPAVPEQPGPAVNGTDHGVDYRVGVSEDSRAAVSTIAAGRFLATWDSETIAVTDDSGQQIAALPLHYDIAGKRIELAPEIGDAGHSLTLTPTAQTPAPLRDIELQRRLFDIVQTHLPAVATGAAIGAAIGFVLGFPAGLFIVDFITVPITTVLGGLIGAAAGIYVAGGQPALDTALESVNGLIAGVVEPPR</sequence>
<dbReference type="Proteomes" id="UP000254869">
    <property type="component" value="Unassembled WGS sequence"/>
</dbReference>
<name>A0A370I6Z3_9NOCA</name>
<dbReference type="RefSeq" id="WP_067993832.1">
    <property type="nucleotide sequence ID" value="NZ_QQBC01000004.1"/>
</dbReference>